<evidence type="ECO:0000313" key="3">
    <source>
        <dbReference type="Proteomes" id="UP000054538"/>
    </source>
</evidence>
<dbReference type="InParanoid" id="A0A0D0CUC0"/>
<protein>
    <recommendedName>
        <fullName evidence="1">CxC2-like cysteine cluster KDZ transposase-associated domain-containing protein</fullName>
    </recommendedName>
</protein>
<proteinExistence type="predicted"/>
<feature type="non-terminal residue" evidence="2">
    <location>
        <position position="1"/>
    </location>
</feature>
<accession>A0A0D0CUC0</accession>
<name>A0A0D0CUC0_9AGAM</name>
<reference evidence="2 3" key="1">
    <citation type="submission" date="2014-04" db="EMBL/GenBank/DDBJ databases">
        <authorList>
            <consortium name="DOE Joint Genome Institute"/>
            <person name="Kuo A."/>
            <person name="Kohler A."/>
            <person name="Jargeat P."/>
            <person name="Nagy L.G."/>
            <person name="Floudas D."/>
            <person name="Copeland A."/>
            <person name="Barry K.W."/>
            <person name="Cichocki N."/>
            <person name="Veneault-Fourrey C."/>
            <person name="LaButti K."/>
            <person name="Lindquist E.A."/>
            <person name="Lipzen A."/>
            <person name="Lundell T."/>
            <person name="Morin E."/>
            <person name="Murat C."/>
            <person name="Sun H."/>
            <person name="Tunlid A."/>
            <person name="Henrissat B."/>
            <person name="Grigoriev I.V."/>
            <person name="Hibbett D.S."/>
            <person name="Martin F."/>
            <person name="Nordberg H.P."/>
            <person name="Cantor M.N."/>
            <person name="Hua S.X."/>
        </authorList>
    </citation>
    <scope>NUCLEOTIDE SEQUENCE [LARGE SCALE GENOMIC DNA]</scope>
    <source>
        <strain evidence="2 3">Ve08.2h10</strain>
    </source>
</reference>
<feature type="domain" description="CxC2-like cysteine cluster KDZ transposase-associated" evidence="1">
    <location>
        <begin position="2"/>
        <end position="48"/>
    </location>
</feature>
<evidence type="ECO:0000259" key="1">
    <source>
        <dbReference type="Pfam" id="PF18803"/>
    </source>
</evidence>
<dbReference type="OrthoDB" id="3149508at2759"/>
<dbReference type="EMBL" id="KN826400">
    <property type="protein sequence ID" value="KIK79023.1"/>
    <property type="molecule type" value="Genomic_DNA"/>
</dbReference>
<sequence>QANMFPASIQNPSTVFTFQTLDNFLRDNVECGTATMNYFSKLRIITLNVFPHLVPVCGPSKDKDDELTVPQDWYRELMQAARIW</sequence>
<dbReference type="HOGENOM" id="CLU_2533685_0_0_1"/>
<reference evidence="3" key="2">
    <citation type="submission" date="2015-01" db="EMBL/GenBank/DDBJ databases">
        <title>Evolutionary Origins and Diversification of the Mycorrhizal Mutualists.</title>
        <authorList>
            <consortium name="DOE Joint Genome Institute"/>
            <consortium name="Mycorrhizal Genomics Consortium"/>
            <person name="Kohler A."/>
            <person name="Kuo A."/>
            <person name="Nagy L.G."/>
            <person name="Floudas D."/>
            <person name="Copeland A."/>
            <person name="Barry K.W."/>
            <person name="Cichocki N."/>
            <person name="Veneault-Fourrey C."/>
            <person name="LaButti K."/>
            <person name="Lindquist E.A."/>
            <person name="Lipzen A."/>
            <person name="Lundell T."/>
            <person name="Morin E."/>
            <person name="Murat C."/>
            <person name="Riley R."/>
            <person name="Ohm R."/>
            <person name="Sun H."/>
            <person name="Tunlid A."/>
            <person name="Henrissat B."/>
            <person name="Grigoriev I.V."/>
            <person name="Hibbett D.S."/>
            <person name="Martin F."/>
        </authorList>
    </citation>
    <scope>NUCLEOTIDE SEQUENCE [LARGE SCALE GENOMIC DNA]</scope>
    <source>
        <strain evidence="3">Ve08.2h10</strain>
    </source>
</reference>
<dbReference type="AlphaFoldDB" id="A0A0D0CUC0"/>
<dbReference type="Pfam" id="PF18803">
    <property type="entry name" value="CxC2"/>
    <property type="match status" value="1"/>
</dbReference>
<organism evidence="2 3">
    <name type="scientific">Paxillus rubicundulus Ve08.2h10</name>
    <dbReference type="NCBI Taxonomy" id="930991"/>
    <lineage>
        <taxon>Eukaryota</taxon>
        <taxon>Fungi</taxon>
        <taxon>Dikarya</taxon>
        <taxon>Basidiomycota</taxon>
        <taxon>Agaricomycotina</taxon>
        <taxon>Agaricomycetes</taxon>
        <taxon>Agaricomycetidae</taxon>
        <taxon>Boletales</taxon>
        <taxon>Paxilineae</taxon>
        <taxon>Paxillaceae</taxon>
        <taxon>Paxillus</taxon>
    </lineage>
</organism>
<dbReference type="Proteomes" id="UP000054538">
    <property type="component" value="Unassembled WGS sequence"/>
</dbReference>
<keyword evidence="3" id="KW-1185">Reference proteome</keyword>
<dbReference type="InterPro" id="IPR041457">
    <property type="entry name" value="CxC2_KDZ-assoc"/>
</dbReference>
<evidence type="ECO:0000313" key="2">
    <source>
        <dbReference type="EMBL" id="KIK79023.1"/>
    </source>
</evidence>
<gene>
    <name evidence="2" type="ORF">PAXRUDRAFT_162430</name>
</gene>